<feature type="region of interest" description="Disordered" evidence="1">
    <location>
        <begin position="150"/>
        <end position="170"/>
    </location>
</feature>
<evidence type="ECO:0000313" key="5">
    <source>
        <dbReference type="Proteomes" id="UP000225706"/>
    </source>
</evidence>
<dbReference type="InterPro" id="IPR034113">
    <property type="entry name" value="SCP_GAPR1-like"/>
</dbReference>
<name>A0A2B4S7A9_STYPI</name>
<dbReference type="SUPFAM" id="SSF55797">
    <property type="entry name" value="PR-1-like"/>
    <property type="match status" value="1"/>
</dbReference>
<comment type="caution">
    <text evidence="4">The sequence shown here is derived from an EMBL/GenBank/DDBJ whole genome shotgun (WGS) entry which is preliminary data.</text>
</comment>
<evidence type="ECO:0000259" key="3">
    <source>
        <dbReference type="SMART" id="SM00198"/>
    </source>
</evidence>
<feature type="chain" id="PRO_5013038551" evidence="2">
    <location>
        <begin position="24"/>
        <end position="296"/>
    </location>
</feature>
<dbReference type="PANTHER" id="PTHR10334">
    <property type="entry name" value="CYSTEINE-RICH SECRETORY PROTEIN-RELATED"/>
    <property type="match status" value="1"/>
</dbReference>
<dbReference type="InterPro" id="IPR001283">
    <property type="entry name" value="CRISP-related"/>
</dbReference>
<dbReference type="Proteomes" id="UP000225706">
    <property type="component" value="Unassembled WGS sequence"/>
</dbReference>
<protein>
    <submittedName>
        <fullName evidence="4">Golgi-associated plant pathogenesis-related protein 1</fullName>
    </submittedName>
</protein>
<dbReference type="Pfam" id="PF00188">
    <property type="entry name" value="CAP"/>
    <property type="match status" value="1"/>
</dbReference>
<reference evidence="5" key="1">
    <citation type="journal article" date="2017" name="bioRxiv">
        <title>Comparative analysis of the genomes of Stylophora pistillata and Acropora digitifera provides evidence for extensive differences between species of corals.</title>
        <authorList>
            <person name="Voolstra C.R."/>
            <person name="Li Y."/>
            <person name="Liew Y.J."/>
            <person name="Baumgarten S."/>
            <person name="Zoccola D."/>
            <person name="Flot J.-F."/>
            <person name="Tambutte S."/>
            <person name="Allemand D."/>
            <person name="Aranda M."/>
        </authorList>
    </citation>
    <scope>NUCLEOTIDE SEQUENCE [LARGE SCALE GENOMIC DNA]</scope>
</reference>
<dbReference type="InterPro" id="IPR018244">
    <property type="entry name" value="Allrgn_V5/Tpx1_CS"/>
</dbReference>
<evidence type="ECO:0000256" key="2">
    <source>
        <dbReference type="SAM" id="SignalP"/>
    </source>
</evidence>
<evidence type="ECO:0000256" key="1">
    <source>
        <dbReference type="SAM" id="MobiDB-lite"/>
    </source>
</evidence>
<proteinExistence type="predicted"/>
<dbReference type="InterPro" id="IPR014044">
    <property type="entry name" value="CAP_dom"/>
</dbReference>
<dbReference type="AlphaFoldDB" id="A0A2B4S7A9"/>
<feature type="signal peptide" evidence="2">
    <location>
        <begin position="1"/>
        <end position="23"/>
    </location>
</feature>
<dbReference type="EMBL" id="LSMT01000163">
    <property type="protein sequence ID" value="PFX24933.1"/>
    <property type="molecule type" value="Genomic_DNA"/>
</dbReference>
<dbReference type="OrthoDB" id="5958669at2759"/>
<feature type="domain" description="SCP" evidence="3">
    <location>
        <begin position="103"/>
        <end position="243"/>
    </location>
</feature>
<keyword evidence="5" id="KW-1185">Reference proteome</keyword>
<sequence length="296" mass="32467">MSRTVSCVKEFILLSTWLVVAQGAAINLADGNFNITGNGINGEGTFTLANGTSEINLHMVVGEMAQKQEVVIAADKPAPVNSLKTAQSDHTETELSFTREDEEFLDEMAEEHNKLRSIHLAAPLMKNRNMSLQAKALAIQLAAEANLRHSDKASRPDQGENLAMGCTSSGPGITAKDAAKEWYDEVCSHNFYNQAYQDKSGHFSQLVWNATRELGVGKATGTKFGMNCTFIVARYRPLGNVGSEFANDVSKGHFDSSYCSNVQRDVLPHHGEKSTIASRKNSYRTKIPRFPKIIIL</sequence>
<dbReference type="InterPro" id="IPR035940">
    <property type="entry name" value="CAP_sf"/>
</dbReference>
<dbReference type="CDD" id="cd05382">
    <property type="entry name" value="CAP_GAPR1-like"/>
    <property type="match status" value="1"/>
</dbReference>
<accession>A0A2B4S7A9</accession>
<gene>
    <name evidence="4" type="primary">Glipr2</name>
    <name evidence="4" type="ORF">AWC38_SpisGene10428</name>
</gene>
<evidence type="ECO:0000313" key="4">
    <source>
        <dbReference type="EMBL" id="PFX24933.1"/>
    </source>
</evidence>
<dbReference type="STRING" id="50429.A0A2B4S7A9"/>
<organism evidence="4 5">
    <name type="scientific">Stylophora pistillata</name>
    <name type="common">Smooth cauliflower coral</name>
    <dbReference type="NCBI Taxonomy" id="50429"/>
    <lineage>
        <taxon>Eukaryota</taxon>
        <taxon>Metazoa</taxon>
        <taxon>Cnidaria</taxon>
        <taxon>Anthozoa</taxon>
        <taxon>Hexacorallia</taxon>
        <taxon>Scleractinia</taxon>
        <taxon>Astrocoeniina</taxon>
        <taxon>Pocilloporidae</taxon>
        <taxon>Stylophora</taxon>
    </lineage>
</organism>
<dbReference type="Gene3D" id="3.40.33.10">
    <property type="entry name" value="CAP"/>
    <property type="match status" value="1"/>
</dbReference>
<dbReference type="GO" id="GO:0005576">
    <property type="term" value="C:extracellular region"/>
    <property type="evidence" value="ECO:0007669"/>
    <property type="project" value="InterPro"/>
</dbReference>
<keyword evidence="2" id="KW-0732">Signal</keyword>
<dbReference type="SMART" id="SM00198">
    <property type="entry name" value="SCP"/>
    <property type="match status" value="1"/>
</dbReference>
<dbReference type="PROSITE" id="PS01009">
    <property type="entry name" value="CRISP_1"/>
    <property type="match status" value="1"/>
</dbReference>